<dbReference type="eggNOG" id="ENOG502QPUI">
    <property type="taxonomic scope" value="Eukaryota"/>
</dbReference>
<feature type="compositionally biased region" description="Basic and acidic residues" evidence="3">
    <location>
        <begin position="1827"/>
        <end position="1837"/>
    </location>
</feature>
<keyword evidence="5" id="KW-1185">Reference proteome</keyword>
<dbReference type="GO" id="GO:0005634">
    <property type="term" value="C:nucleus"/>
    <property type="evidence" value="ECO:0007669"/>
    <property type="project" value="UniProtKB-SubCell"/>
</dbReference>
<dbReference type="STRING" id="13249.T1I4K6"/>
<feature type="compositionally biased region" description="Low complexity" evidence="3">
    <location>
        <begin position="1118"/>
        <end position="1165"/>
    </location>
</feature>
<feature type="region of interest" description="Disordered" evidence="3">
    <location>
        <begin position="78"/>
        <end position="136"/>
    </location>
</feature>
<dbReference type="GO" id="GO:0031491">
    <property type="term" value="F:nucleosome binding"/>
    <property type="evidence" value="ECO:0007669"/>
    <property type="project" value="TreeGrafter"/>
</dbReference>
<feature type="region of interest" description="Disordered" evidence="3">
    <location>
        <begin position="1803"/>
        <end position="1848"/>
    </location>
</feature>
<dbReference type="HOGENOM" id="CLU_236964_0_0_1"/>
<dbReference type="EnsemblMetazoa" id="RPRC011225-RA">
    <property type="protein sequence ID" value="RPRC011225-PA"/>
    <property type="gene ID" value="RPRC011225"/>
</dbReference>
<protein>
    <recommendedName>
        <fullName evidence="6">Calcineurin-binding protein cabin-1 MEF2-binding domain-containing protein</fullName>
    </recommendedName>
</protein>
<dbReference type="GO" id="GO:0006325">
    <property type="term" value="P:chromatin organization"/>
    <property type="evidence" value="ECO:0007669"/>
    <property type="project" value="InterPro"/>
</dbReference>
<feature type="compositionally biased region" description="Polar residues" evidence="3">
    <location>
        <begin position="1703"/>
        <end position="1712"/>
    </location>
</feature>
<dbReference type="InterPro" id="IPR033053">
    <property type="entry name" value="Hir3/CABIN1"/>
</dbReference>
<evidence type="ECO:0000313" key="4">
    <source>
        <dbReference type="EnsemblMetazoa" id="RPRC011225-PA"/>
    </source>
</evidence>
<evidence type="ECO:0000256" key="3">
    <source>
        <dbReference type="SAM" id="MobiDB-lite"/>
    </source>
</evidence>
<feature type="compositionally biased region" description="Low complexity" evidence="3">
    <location>
        <begin position="1806"/>
        <end position="1826"/>
    </location>
</feature>
<feature type="region of interest" description="Disordered" evidence="3">
    <location>
        <begin position="1370"/>
        <end position="1402"/>
    </location>
</feature>
<feature type="region of interest" description="Disordered" evidence="3">
    <location>
        <begin position="1466"/>
        <end position="1517"/>
    </location>
</feature>
<proteinExistence type="predicted"/>
<dbReference type="OMA" id="VDQIFYC"/>
<dbReference type="InParanoid" id="T1I4K6"/>
<feature type="compositionally biased region" description="Low complexity" evidence="3">
    <location>
        <begin position="1466"/>
        <end position="1477"/>
    </location>
</feature>
<accession>T1I4K6</accession>
<evidence type="ECO:0000256" key="1">
    <source>
        <dbReference type="ARBA" id="ARBA00004123"/>
    </source>
</evidence>
<evidence type="ECO:0000313" key="5">
    <source>
        <dbReference type="Proteomes" id="UP000015103"/>
    </source>
</evidence>
<keyword evidence="2" id="KW-0539">Nucleus</keyword>
<feature type="compositionally biased region" description="Acidic residues" evidence="3">
    <location>
        <begin position="85"/>
        <end position="95"/>
    </location>
</feature>
<feature type="region of interest" description="Disordered" evidence="3">
    <location>
        <begin position="1691"/>
        <end position="1745"/>
    </location>
</feature>
<dbReference type="Proteomes" id="UP000015103">
    <property type="component" value="Unassembled WGS sequence"/>
</dbReference>
<feature type="compositionally biased region" description="Basic residues" evidence="3">
    <location>
        <begin position="127"/>
        <end position="136"/>
    </location>
</feature>
<comment type="subcellular location">
    <subcellularLocation>
        <location evidence="1">Nucleus</location>
    </subcellularLocation>
</comment>
<organism evidence="4 5">
    <name type="scientific">Rhodnius prolixus</name>
    <name type="common">Triatomid bug</name>
    <dbReference type="NCBI Taxonomy" id="13249"/>
    <lineage>
        <taxon>Eukaryota</taxon>
        <taxon>Metazoa</taxon>
        <taxon>Ecdysozoa</taxon>
        <taxon>Arthropoda</taxon>
        <taxon>Hexapoda</taxon>
        <taxon>Insecta</taxon>
        <taxon>Pterygota</taxon>
        <taxon>Neoptera</taxon>
        <taxon>Paraneoptera</taxon>
        <taxon>Hemiptera</taxon>
        <taxon>Heteroptera</taxon>
        <taxon>Panheteroptera</taxon>
        <taxon>Cimicomorpha</taxon>
        <taxon>Reduviidae</taxon>
        <taxon>Triatominae</taxon>
        <taxon>Rhodnius</taxon>
    </lineage>
</organism>
<dbReference type="PANTHER" id="PTHR15502:SF7">
    <property type="entry name" value="CALCINEURIN-BINDING PROTEIN CABIN-1"/>
    <property type="match status" value="1"/>
</dbReference>
<dbReference type="VEuPathDB" id="VectorBase:RPRC011225"/>
<name>T1I4K6_RHOPR</name>
<dbReference type="PANTHER" id="PTHR15502">
    <property type="entry name" value="CALCINEURIN-BINDING PROTEIN CABIN 1-RELATED"/>
    <property type="match status" value="1"/>
</dbReference>
<dbReference type="SUPFAM" id="SSF48452">
    <property type="entry name" value="TPR-like"/>
    <property type="match status" value="1"/>
</dbReference>
<dbReference type="EMBL" id="ACPB03015001">
    <property type="status" value="NOT_ANNOTATED_CDS"/>
    <property type="molecule type" value="Genomic_DNA"/>
</dbReference>
<dbReference type="InterPro" id="IPR011990">
    <property type="entry name" value="TPR-like_helical_dom_sf"/>
</dbReference>
<evidence type="ECO:0008006" key="6">
    <source>
        <dbReference type="Google" id="ProtNLM"/>
    </source>
</evidence>
<feature type="compositionally biased region" description="Polar residues" evidence="3">
    <location>
        <begin position="1720"/>
        <end position="1733"/>
    </location>
</feature>
<reference evidence="4" key="1">
    <citation type="submission" date="2015-05" db="UniProtKB">
        <authorList>
            <consortium name="EnsemblMetazoa"/>
        </authorList>
    </citation>
    <scope>IDENTIFICATION</scope>
</reference>
<feature type="region of interest" description="Disordered" evidence="3">
    <location>
        <begin position="1533"/>
        <end position="1570"/>
    </location>
</feature>
<feature type="compositionally biased region" description="Low complexity" evidence="3">
    <location>
        <begin position="1533"/>
        <end position="1556"/>
    </location>
</feature>
<feature type="compositionally biased region" description="Polar residues" evidence="3">
    <location>
        <begin position="1496"/>
        <end position="1517"/>
    </location>
</feature>
<evidence type="ECO:0000256" key="2">
    <source>
        <dbReference type="ARBA" id="ARBA00023242"/>
    </source>
</evidence>
<feature type="region of interest" description="Disordered" evidence="3">
    <location>
        <begin position="1050"/>
        <end position="1168"/>
    </location>
</feature>
<sequence length="1848" mass="207929">MYKSADNLKERARIKAREKFYKKLKEEEPLMPELPVILDTWIDVYKCLLYLYDKAEREVREKNMFRPLRLRIENSEESPVHIQVEESDSEVEDSDNNNKGVDDAEEEDNGKGRNGNLMEKLLSSQNQKRRSARVRSTIRREEPCIANTFARLIPLSLLPKDYKKESEAWSEDSMHTMDLYRLYKEEEDAKISKSAISREQRDQFIEEEDYFNTKNEINDINTFIDFIEINSVNIIDVLKYANLKLAEKWKFHWPEELCKYYTRVFLIYLKYNPIAMKSDMEPNTLVEDLSILTFGELLLHEWLTKGKQQGMPTPLGNTLLGGDFSSLFLGCLNNRAYDTGDVEFIIRAYWLEALLLFYSGDVEGAARALQQVIYDERCDKVQVQIPNITKHTTVNKGITVNLLKSFKRNKRLEQVMDLYNTGYYEEVTDTLADSLNAEEENETGDTILSRPMQYSLILDSYWKLANHKECVCWSESCLYETLSMYRNCSDEERSTVASIIVSVLQGIVSCVDIVGCSVFQTMPTEKLTRLIQTLRDIINQQMEAADNSTEMPIESVAPWIILYYIIKSEEELKERSLLKKSDGEEEEELPASLQMLFMGHEYLGRRAWCCFDEGSLLFQTLKVLYPFVQTLPLESSHYIKIIQQVDQIFYCLYGQQKKNKARHIVDHNVLGLAMTWNRAQQVFVFARPRELPSYDSTGRCCVTGDMENLYLKLLEMVPNELNPERLLSEMTKYIEGQLITVPRNDKPLPEDITDIYYLLAHFYFKSKSWNKAIKFFLLDICANPTRVDSWACLALARGSLIDSKLNSCETIKNELEFLSTSSMVCKSYERALELDPGQCTLWIERGTFSYTIHSFCSNVLKKEQNLSIEMYSILEKQKDSMLNAAKFCFSSANKLWYSVGGRDLQDERWLHHYMLGKIAKKQDADPDVIIGHYVKSAELLHEIGATYPSQINYSSPQFLSVEALELYYRVHASILKCLEESEDRPLPESTIRVFKNAINTLSQCPFVLQVKTFPRIEKLSKPRKTYTSSEDELTISKDVQDMLQDLIVKVDTSDQGSNSLKRRHSSSTSDDDEPPSKLGAGEDASSDDKATYPVARRSTITSESSDPCKTENADVTSDKASTTSSSDSNKSSNSSSSDSSSDSDSTSSSSSSSSSDSDSSSSESDNGLWRIPSHEIDRAGSFAAHMGRCVLLLIDFLRETKDYKMLIDLSLQLKLIPEADKKYLRDNERDELCKEAAVLCAQCLRRKVQELSGDKLKEFLIDVYYIHKRVARNNLRESTFACILADIYVKYTKKTENGSVLDAAIRYCQQEIALQKQQQQLQQQQLVTVSSSSSTSINFSSVITTTSSTKTINLTENHSPVVSVAEVNTVVRQRGNRGATTGRKPRGRPPNSSVGPRMPTPRQADISQLLSMPQFSALMYQNELVRQLTLQNAELNRQLAMSSPANPLAPPNKFSSVYSVSSPSTTVTTTAASQPSTKTPEISQVSPPILKDRPSLSITPIKPNSPSTSNITPKSNMNPISVSVTKFTSKSLTKLSNNSTSTSQKSGTQRKSAPLLNLPPHPLNNQTSISRSSNQLFSPLLQTTTPQSTNQSLKSSILSTKSLSVTQIPVSTNSTSQAVKKTLPISVSVINPSLSITSKSLLAGSSSFDKSLPVSVTTSAIVTSPKSQEPSLQHKILSAKKISTQNYTKKTSLNENCSEKTSSKSVLHNNDVNIPGGLTINRSPTKQASYSQVNPPPRNQPPKTLLESLTITPSTTKMEPYSKNPTISSSKPVKLDDKLKLFSKVTNLDSSVADAIRNFGSSITITTSNPKNKSESSSSSTLQTTLKSKEKSTEKAGSDPFEVIVLDD</sequence>